<reference evidence="9 10" key="1">
    <citation type="submission" date="2018-10" db="EMBL/GenBank/DDBJ databases">
        <title>Isolation, diversity and antifungal activity of actinobacteria from wheat.</title>
        <authorList>
            <person name="Han C."/>
        </authorList>
    </citation>
    <scope>NUCLEOTIDE SEQUENCE [LARGE SCALE GENOMIC DNA]</scope>
    <source>
        <strain evidence="9 10">NEAU-YY642</strain>
    </source>
</reference>
<dbReference type="SUPFAM" id="SSF55874">
    <property type="entry name" value="ATPase domain of HSP90 chaperone/DNA topoisomerase II/histidine kinase"/>
    <property type="match status" value="1"/>
</dbReference>
<keyword evidence="10" id="KW-1185">Reference proteome</keyword>
<dbReference type="GO" id="GO:0004673">
    <property type="term" value="F:protein histidine kinase activity"/>
    <property type="evidence" value="ECO:0007669"/>
    <property type="project" value="UniProtKB-EC"/>
</dbReference>
<protein>
    <recommendedName>
        <fullName evidence="2">histidine kinase</fullName>
        <ecNumber evidence="2">2.7.13.3</ecNumber>
    </recommendedName>
</protein>
<dbReference type="EMBL" id="RFFJ01000075">
    <property type="protein sequence ID" value="RMI39335.1"/>
    <property type="molecule type" value="Genomic_DNA"/>
</dbReference>
<dbReference type="Pfam" id="PF08376">
    <property type="entry name" value="NIT"/>
    <property type="match status" value="1"/>
</dbReference>
<feature type="compositionally biased region" description="Basic and acidic residues" evidence="6">
    <location>
        <begin position="873"/>
        <end position="886"/>
    </location>
</feature>
<keyword evidence="3" id="KW-0597">Phosphoprotein</keyword>
<sequence length="1001" mass="105522">MSGIRDRRRDPRTSRRSLRISLVLPVLIAALTLTALWGWAGSDLVGDSLKLRSDADRAASVGAPARELIAGLQDERRATAAWLAADDAESRDAVEEARATTDQAADRFRSARSELASGSSTLRSWAGRLDGSLTELDQRRTAMDAGELTGTETHRAFSDTVGEAIALLDAAHRSDDGQLSHRAAAATDLIELTEAFSRQDALLYTATEEGADQQAVAQAYAQALALQVQTRTALNIGDLPQNQADAFESLTETSQVAELVAVETPGEGGATALPSDADAWRESAENVGAELWQLSDDTFASANSQATSQASRMLLGAAVGTVLALAALIAAAVLAVRSVRSLLERIGALREAADEVSDVTLPQLVERMGREGQLEAPAAPAERPFGDDEVGQLAAALRRQRQQVMDTIVQQARGREGSETVFLGLARRTQILINRIIPKLDKLEREHQDSRLLKDIFAVDHLATRVRRHTENLLILGGAMPGRRWGEPVPIYEVIRSAISETEDYSRVEAPPVPRVALTGRAVADVVHLLAELIENGTSFSPPDTKVSVSAQTVAKGRVAVEIIDRGLGMSEAEYTRLNNLLADPPKLDMMTLGEAPRLGLFVVARLAKRHGLEVVLRSSPYGGTLAVVLLPHELLEEGSSILSGIMGDTAQATPEAAPTEVETTQALTAPHAADIDPPQPHRPIGGGLEPAPPLGGDERPEREPAGIGASGSTRAPEEERAPALDEGHAYGESRAYDEGHAFALDGGSPDTGPLDTGHGVHDGPAVAPQHEPTAPLGQPHDVETEALPHPPTVYDDSGYPAYGGAGLLPSTPNTPNTPGSAGRSDRPGPQPAGRGPAPRPTGGPAPSRVAAPRTESGLPTRSTPRGGTPIDKSVRTAEDMPRAHTDVTPPATEAPPRTIEATPQPGAGSGTPLKLPVRVRGERLAEQLRAEAHLRPGADDEALSRPLSPGRAGATMAAIQSGNKRARATQPAPPAEGHDPQAQPAGYEADAEGTARKDQR</sequence>
<dbReference type="Gene3D" id="6.10.340.10">
    <property type="match status" value="1"/>
</dbReference>
<keyword evidence="7" id="KW-0812">Transmembrane</keyword>
<comment type="catalytic activity">
    <reaction evidence="1">
        <text>ATP + protein L-histidine = ADP + protein N-phospho-L-histidine.</text>
        <dbReference type="EC" id="2.7.13.3"/>
    </reaction>
</comment>
<feature type="compositionally biased region" description="Basic and acidic residues" evidence="6">
    <location>
        <begin position="929"/>
        <end position="939"/>
    </location>
</feature>
<keyword evidence="5" id="KW-0418">Kinase</keyword>
<evidence type="ECO:0000256" key="3">
    <source>
        <dbReference type="ARBA" id="ARBA00022553"/>
    </source>
</evidence>
<proteinExistence type="predicted"/>
<dbReference type="SMART" id="SM00387">
    <property type="entry name" value="HATPase_c"/>
    <property type="match status" value="1"/>
</dbReference>
<feature type="compositionally biased region" description="Low complexity" evidence="6">
    <location>
        <begin position="808"/>
        <end position="821"/>
    </location>
</feature>
<dbReference type="GO" id="GO:0000160">
    <property type="term" value="P:phosphorelay signal transduction system"/>
    <property type="evidence" value="ECO:0007669"/>
    <property type="project" value="TreeGrafter"/>
</dbReference>
<evidence type="ECO:0000259" key="8">
    <source>
        <dbReference type="SMART" id="SM00387"/>
    </source>
</evidence>
<gene>
    <name evidence="9" type="ORF">EBN88_15130</name>
</gene>
<accession>A0A3M2LTG8</accession>
<evidence type="ECO:0000256" key="6">
    <source>
        <dbReference type="SAM" id="MobiDB-lite"/>
    </source>
</evidence>
<evidence type="ECO:0000256" key="5">
    <source>
        <dbReference type="ARBA" id="ARBA00022777"/>
    </source>
</evidence>
<dbReference type="GO" id="GO:0005886">
    <property type="term" value="C:plasma membrane"/>
    <property type="evidence" value="ECO:0007669"/>
    <property type="project" value="TreeGrafter"/>
</dbReference>
<dbReference type="EC" id="2.7.13.3" evidence="2"/>
<feature type="transmembrane region" description="Helical" evidence="7">
    <location>
        <begin position="20"/>
        <end position="40"/>
    </location>
</feature>
<evidence type="ECO:0000256" key="7">
    <source>
        <dbReference type="SAM" id="Phobius"/>
    </source>
</evidence>
<dbReference type="InterPro" id="IPR036890">
    <property type="entry name" value="HATPase_C_sf"/>
</dbReference>
<dbReference type="Pfam" id="PF02518">
    <property type="entry name" value="HATPase_c"/>
    <property type="match status" value="1"/>
</dbReference>
<comment type="caution">
    <text evidence="9">The sequence shown here is derived from an EMBL/GenBank/DDBJ whole genome shotgun (WGS) entry which is preliminary data.</text>
</comment>
<dbReference type="Gene3D" id="3.30.565.10">
    <property type="entry name" value="Histidine kinase-like ATPase, C-terminal domain"/>
    <property type="match status" value="1"/>
</dbReference>
<keyword evidence="7" id="KW-1133">Transmembrane helix</keyword>
<feature type="compositionally biased region" description="Basic and acidic residues" evidence="6">
    <location>
        <begin position="716"/>
        <end position="727"/>
    </location>
</feature>
<dbReference type="InterPro" id="IPR003594">
    <property type="entry name" value="HATPase_dom"/>
</dbReference>
<dbReference type="PANTHER" id="PTHR45436:SF5">
    <property type="entry name" value="SENSOR HISTIDINE KINASE TRCS"/>
    <property type="match status" value="1"/>
</dbReference>
<evidence type="ECO:0000256" key="1">
    <source>
        <dbReference type="ARBA" id="ARBA00000085"/>
    </source>
</evidence>
<dbReference type="Proteomes" id="UP000278673">
    <property type="component" value="Unassembled WGS sequence"/>
</dbReference>
<evidence type="ECO:0000313" key="9">
    <source>
        <dbReference type="EMBL" id="RMI39335.1"/>
    </source>
</evidence>
<evidence type="ECO:0000313" key="10">
    <source>
        <dbReference type="Proteomes" id="UP000278673"/>
    </source>
</evidence>
<feature type="region of interest" description="Disordered" evidence="6">
    <location>
        <begin position="741"/>
        <end position="917"/>
    </location>
</feature>
<evidence type="ECO:0000256" key="2">
    <source>
        <dbReference type="ARBA" id="ARBA00012438"/>
    </source>
</evidence>
<dbReference type="RefSeq" id="WP_122184404.1">
    <property type="nucleotide sequence ID" value="NZ_RFFJ01000075.1"/>
</dbReference>
<feature type="region of interest" description="Disordered" evidence="6">
    <location>
        <begin position="929"/>
        <end position="1001"/>
    </location>
</feature>
<dbReference type="InterPro" id="IPR013587">
    <property type="entry name" value="Nitrate/nitrite_sensing"/>
</dbReference>
<keyword evidence="4" id="KW-0808">Transferase</keyword>
<name>A0A3M2LTG8_9ACTN</name>
<feature type="region of interest" description="Disordered" evidence="6">
    <location>
        <begin position="672"/>
        <end position="727"/>
    </location>
</feature>
<keyword evidence="7" id="KW-0472">Membrane</keyword>
<dbReference type="PANTHER" id="PTHR45436">
    <property type="entry name" value="SENSOR HISTIDINE KINASE YKOH"/>
    <property type="match status" value="1"/>
</dbReference>
<dbReference type="InterPro" id="IPR050428">
    <property type="entry name" value="TCS_sensor_his_kinase"/>
</dbReference>
<evidence type="ECO:0000256" key="4">
    <source>
        <dbReference type="ARBA" id="ARBA00022679"/>
    </source>
</evidence>
<dbReference type="AlphaFoldDB" id="A0A3M2LTG8"/>
<organism evidence="9 10">
    <name type="scientific">Streptomyces triticirhizae</name>
    <dbReference type="NCBI Taxonomy" id="2483353"/>
    <lineage>
        <taxon>Bacteria</taxon>
        <taxon>Bacillati</taxon>
        <taxon>Actinomycetota</taxon>
        <taxon>Actinomycetes</taxon>
        <taxon>Kitasatosporales</taxon>
        <taxon>Streptomycetaceae</taxon>
        <taxon>Streptomyces</taxon>
    </lineage>
</organism>
<feature type="domain" description="Histidine kinase/HSP90-like ATPase" evidence="8">
    <location>
        <begin position="521"/>
        <end position="635"/>
    </location>
</feature>